<organism evidence="5">
    <name type="scientific">Candidatus Methanophagaceae archaeon ANME-1 ERB6</name>
    <dbReference type="NCBI Taxonomy" id="2759912"/>
    <lineage>
        <taxon>Archaea</taxon>
        <taxon>Methanobacteriati</taxon>
        <taxon>Methanobacteriota</taxon>
        <taxon>Stenosarchaea group</taxon>
        <taxon>Methanomicrobia</taxon>
        <taxon>Candidatus Methanophagales</taxon>
        <taxon>Candidatus Methanophagaceae</taxon>
    </lineage>
</organism>
<dbReference type="SUPFAM" id="SSF51569">
    <property type="entry name" value="Aldolase"/>
    <property type="match status" value="1"/>
</dbReference>
<name>A0A7G9YYP1_9EURY</name>
<dbReference type="GO" id="GO:0019752">
    <property type="term" value="P:carboxylic acid metabolic process"/>
    <property type="evidence" value="ECO:0007669"/>
    <property type="project" value="InterPro"/>
</dbReference>
<dbReference type="Gene3D" id="3.20.20.70">
    <property type="entry name" value="Aldolase class I"/>
    <property type="match status" value="1"/>
</dbReference>
<dbReference type="GO" id="GO:0004410">
    <property type="term" value="F:homocitrate synthase activity"/>
    <property type="evidence" value="ECO:0007669"/>
    <property type="project" value="UniProtKB-EC"/>
</dbReference>
<evidence type="ECO:0000313" key="5">
    <source>
        <dbReference type="EMBL" id="QNO53125.1"/>
    </source>
</evidence>
<dbReference type="InterPro" id="IPR054691">
    <property type="entry name" value="LeuA/HCS_post-cat"/>
</dbReference>
<dbReference type="Pfam" id="PF00682">
    <property type="entry name" value="HMGL-like"/>
    <property type="match status" value="1"/>
</dbReference>
<dbReference type="EC" id="2.3.1.182" evidence="5"/>
<proteinExistence type="inferred from homology"/>
<reference evidence="5" key="1">
    <citation type="submission" date="2020-06" db="EMBL/GenBank/DDBJ databases">
        <title>Unique genomic features of the anaerobic methanotrophic archaea.</title>
        <authorList>
            <person name="Chadwick G.L."/>
            <person name="Skennerton C.T."/>
            <person name="Laso-Perez R."/>
            <person name="Leu A.O."/>
            <person name="Speth D.R."/>
            <person name="Yu H."/>
            <person name="Morgan-Lang C."/>
            <person name="Hatzenpichler R."/>
            <person name="Goudeau D."/>
            <person name="Malmstrom R."/>
            <person name="Brazelton W.J."/>
            <person name="Woyke T."/>
            <person name="Hallam S.J."/>
            <person name="Tyson G.W."/>
            <person name="Wegener G."/>
            <person name="Boetius A."/>
            <person name="Orphan V."/>
        </authorList>
    </citation>
    <scope>NUCLEOTIDE SEQUENCE</scope>
</reference>
<dbReference type="AlphaFoldDB" id="A0A7G9YYP1"/>
<keyword evidence="5" id="KW-0012">Acyltransferase</keyword>
<dbReference type="Gene3D" id="1.10.238.260">
    <property type="match status" value="1"/>
</dbReference>
<dbReference type="InterPro" id="IPR002034">
    <property type="entry name" value="AIPM/Hcit_synth_CS"/>
</dbReference>
<dbReference type="EMBL" id="MT631532">
    <property type="protein sequence ID" value="QNO53125.1"/>
    <property type="molecule type" value="Genomic_DNA"/>
</dbReference>
<evidence type="ECO:0000256" key="1">
    <source>
        <dbReference type="ARBA" id="ARBA00006154"/>
    </source>
</evidence>
<sequence>MTKNTNTIYIIDVTNRDGVQTSKLGLAKLEKTILNLYLDEMGVFQSEFGFPVTRHETNYLNANLALAEIGALKRIRLCGWLRAIKGDVEEAFRLVPKLKHVNLSISTSKQMIEGKFRGKFGWEDIIREMCEAVDAAREHGAETIGVNAEDASRTELKRLIEFAEAAKQHGADRIRYCDTLGYDDPFTMYERVKALAEAVCIPIELHCHNDLGMAVACSIAGAKGAIDAGVDAYINTTVNGMGERAGNADLVATILAIKKASGFENKYRLQDVDLSHAWRICNYASLSFRVPIPVNQPAVGDNAFAHESGIHADGALKDSRNYELYHYTEVGRGHIEQIETGRLITTGEYSGIKGFKNVAGKYELKFRDDKEAREILELVRYANVHTQKPVTEDEMGFIAQYPHHARTIMSVQP</sequence>
<gene>
    <name evidence="5" type="primary">cimA</name>
    <name evidence="5" type="ORF">GJIJNDME_00010</name>
</gene>
<feature type="domain" description="Pyruvate carboxyltransferase" evidence="4">
    <location>
        <begin position="8"/>
        <end position="273"/>
    </location>
</feature>
<comment type="catalytic activity">
    <reaction evidence="3">
        <text>acetyl-CoA + 2-oxoglutarate + H2O = (2R)-homocitrate + CoA + H(+)</text>
        <dbReference type="Rhea" id="RHEA:12929"/>
        <dbReference type="ChEBI" id="CHEBI:15377"/>
        <dbReference type="ChEBI" id="CHEBI:15378"/>
        <dbReference type="ChEBI" id="CHEBI:16810"/>
        <dbReference type="ChEBI" id="CHEBI:57287"/>
        <dbReference type="ChEBI" id="CHEBI:57288"/>
        <dbReference type="ChEBI" id="CHEBI:58884"/>
        <dbReference type="EC" id="2.3.3.14"/>
    </reaction>
    <physiologicalReaction direction="left-to-right" evidence="3">
        <dbReference type="Rhea" id="RHEA:12930"/>
    </physiologicalReaction>
</comment>
<evidence type="ECO:0000256" key="2">
    <source>
        <dbReference type="ARBA" id="ARBA00022679"/>
    </source>
</evidence>
<keyword evidence="2 5" id="KW-0808">Transferase</keyword>
<comment type="similarity">
    <text evidence="1">Belongs to the alpha-IPM synthase/homocitrate synthase family.</text>
</comment>
<evidence type="ECO:0000256" key="3">
    <source>
        <dbReference type="ARBA" id="ARBA00048363"/>
    </source>
</evidence>
<dbReference type="InterPro" id="IPR013785">
    <property type="entry name" value="Aldolase_TIM"/>
</dbReference>
<protein>
    <submittedName>
        <fullName evidence="5">(R)-citramalate synthase CimA</fullName>
        <ecNumber evidence="5">2.3.1.182</ecNumber>
    </submittedName>
</protein>
<dbReference type="Pfam" id="PF22617">
    <property type="entry name" value="HCS_D2"/>
    <property type="match status" value="1"/>
</dbReference>
<accession>A0A7G9YYP1</accession>
<evidence type="ECO:0000259" key="4">
    <source>
        <dbReference type="PROSITE" id="PS50991"/>
    </source>
</evidence>
<dbReference type="PANTHER" id="PTHR42880:SF1">
    <property type="entry name" value="ISOPROPYLMALATE_HOMOCITRATE_CITRAMALATE SYNTHASE FAMILY PROTEIN"/>
    <property type="match status" value="1"/>
</dbReference>
<dbReference type="PANTHER" id="PTHR42880">
    <property type="entry name" value="HOMOCITRATE SYNTHASE"/>
    <property type="match status" value="1"/>
</dbReference>
<dbReference type="InterPro" id="IPR000891">
    <property type="entry name" value="PYR_CT"/>
</dbReference>
<dbReference type="PROSITE" id="PS00816">
    <property type="entry name" value="AIPM_HOMOCIT_SYNTH_2"/>
    <property type="match status" value="1"/>
</dbReference>
<dbReference type="PROSITE" id="PS50991">
    <property type="entry name" value="PYR_CT"/>
    <property type="match status" value="1"/>
</dbReference>